<dbReference type="OrthoDB" id="2119228at2759"/>
<dbReference type="InParanoid" id="J4UK74"/>
<dbReference type="PANTHER" id="PTHR30383:SF5">
    <property type="entry name" value="SGNH HYDROLASE-TYPE ESTERASE DOMAIN-CONTAINING PROTEIN"/>
    <property type="match status" value="1"/>
</dbReference>
<dbReference type="STRING" id="655819.J4UK74"/>
<gene>
    <name evidence="2" type="ORF">BBA_06506</name>
</gene>
<evidence type="ECO:0000313" key="2">
    <source>
        <dbReference type="EMBL" id="EJP64512.1"/>
    </source>
</evidence>
<keyword evidence="3" id="KW-1185">Reference proteome</keyword>
<dbReference type="GeneID" id="19889518"/>
<dbReference type="RefSeq" id="XP_008599825.1">
    <property type="nucleotide sequence ID" value="XM_008601603.1"/>
</dbReference>
<evidence type="ECO:0000313" key="3">
    <source>
        <dbReference type="Proteomes" id="UP000002762"/>
    </source>
</evidence>
<sequence>MDSPARFALLASQVKDYLRGNVEPHLNAGEHLNYLRNYKPRIEFDRITLDPENRMLIISPKIFSETVLDAILAQAIYGREEMRKHCWFRLMYSSHAARLDSFPKEMIDELRQMRTELYGEGSPANLYPTIEDDGPLLTPTVSVTGNNVAEDIFALVSKQKEETIALGRKHEAELFEQHEEKIELDEKHEAELRELFDTTVEQYPGLSGIWHPTPKKRISDFSPVFIKANSMRLYWAAAAAVLPDSLGLPTSSAKMDTMMEFRNTPPGRKIESGVELRILPVGDSITVGFGSEFGGDGDGYRRQLRDDLSANKVVFAGTETAGTMDDGYFAAWNGKTIQFIADHIDPSLEQRPNVVLVAAGTNDMNPNHAVSTEGNDPVQAANRLGKLVDRIVGKCPDATVLVALIIDTCDQSQEPQTQKFQKLIPGVVQKRRDAGHHVIAVDFATFVPKHGNKILRDCIHPTNGGYKIMGDYWYDFLTQIPRGWIRAPVGKDPSRPSSQLTRD</sequence>
<dbReference type="InterPro" id="IPR013830">
    <property type="entry name" value="SGNH_hydro"/>
</dbReference>
<evidence type="ECO:0000259" key="1">
    <source>
        <dbReference type="Pfam" id="PF13472"/>
    </source>
</evidence>
<dbReference type="Pfam" id="PF13472">
    <property type="entry name" value="Lipase_GDSL_2"/>
    <property type="match status" value="1"/>
</dbReference>
<dbReference type="InterPro" id="IPR051532">
    <property type="entry name" value="Ester_Hydrolysis_Enzymes"/>
</dbReference>
<dbReference type="PANTHER" id="PTHR30383">
    <property type="entry name" value="THIOESTERASE 1/PROTEASE 1/LYSOPHOSPHOLIPASE L1"/>
    <property type="match status" value="1"/>
</dbReference>
<dbReference type="GO" id="GO:0004622">
    <property type="term" value="F:phosphatidylcholine lysophospholipase activity"/>
    <property type="evidence" value="ECO:0007669"/>
    <property type="project" value="TreeGrafter"/>
</dbReference>
<dbReference type="AlphaFoldDB" id="J4UK74"/>
<proteinExistence type="predicted"/>
<accession>J4UK74</accession>
<organism evidence="2 3">
    <name type="scientific">Beauveria bassiana (strain ARSEF 2860)</name>
    <name type="common">White muscardine disease fungus</name>
    <name type="synonym">Tritirachium shiotae</name>
    <dbReference type="NCBI Taxonomy" id="655819"/>
    <lineage>
        <taxon>Eukaryota</taxon>
        <taxon>Fungi</taxon>
        <taxon>Dikarya</taxon>
        <taxon>Ascomycota</taxon>
        <taxon>Pezizomycotina</taxon>
        <taxon>Sordariomycetes</taxon>
        <taxon>Hypocreomycetidae</taxon>
        <taxon>Hypocreales</taxon>
        <taxon>Cordycipitaceae</taxon>
        <taxon>Beauveria</taxon>
    </lineage>
</organism>
<name>J4UK74_BEAB2</name>
<protein>
    <submittedName>
        <fullName evidence="2">Carbohydrate esterase family 3</fullName>
    </submittedName>
</protein>
<dbReference type="HOGENOM" id="CLU_541824_0_0_1"/>
<dbReference type="Proteomes" id="UP000002762">
    <property type="component" value="Unassembled WGS sequence"/>
</dbReference>
<dbReference type="CDD" id="cd01833">
    <property type="entry name" value="XynB_like"/>
    <property type="match status" value="1"/>
</dbReference>
<dbReference type="InterPro" id="IPR036514">
    <property type="entry name" value="SGNH_hydro_sf"/>
</dbReference>
<dbReference type="Gene3D" id="3.40.50.1110">
    <property type="entry name" value="SGNH hydrolase"/>
    <property type="match status" value="1"/>
</dbReference>
<feature type="domain" description="SGNH hydrolase-type esterase" evidence="1">
    <location>
        <begin position="281"/>
        <end position="468"/>
    </location>
</feature>
<dbReference type="SUPFAM" id="SSF52266">
    <property type="entry name" value="SGNH hydrolase"/>
    <property type="match status" value="1"/>
</dbReference>
<dbReference type="EMBL" id="JH725168">
    <property type="protein sequence ID" value="EJP64512.1"/>
    <property type="molecule type" value="Genomic_DNA"/>
</dbReference>
<reference evidence="2 3" key="1">
    <citation type="journal article" date="2012" name="Sci. Rep.">
        <title>Genomic perspectives on the evolution of fungal entomopathogenicity in Beauveria bassiana.</title>
        <authorList>
            <person name="Xiao G."/>
            <person name="Ying S.H."/>
            <person name="Zheng P."/>
            <person name="Wang Z.L."/>
            <person name="Zhang S."/>
            <person name="Xie X.Q."/>
            <person name="Shang Y."/>
            <person name="St Leger R.J."/>
            <person name="Zhao G.P."/>
            <person name="Wang C."/>
            <person name="Feng M.G."/>
        </authorList>
    </citation>
    <scope>NUCLEOTIDE SEQUENCE [LARGE SCALE GENOMIC DNA]</scope>
    <source>
        <strain evidence="2 3">ARSEF 2860</strain>
    </source>
</reference>